<keyword evidence="2" id="KW-1185">Reference proteome</keyword>
<accession>A0ACB8G1N7</accession>
<sequence>MQQHTPSFPQASYQQPFTNSTVIFSSVDAESSAEDPTSLSRACAVPELGQTDPAKDETRLSWIYETQGPIMQRLIMARRQVNPGVANFFAPMYCTCSLLSPLQTSA</sequence>
<comment type="caution">
    <text evidence="1">The sequence shown here is derived from an EMBL/GenBank/DDBJ whole genome shotgun (WGS) entry which is preliminary data.</text>
</comment>
<dbReference type="EMBL" id="CM037615">
    <property type="protein sequence ID" value="KAH8012988.1"/>
    <property type="molecule type" value="Genomic_DNA"/>
</dbReference>
<evidence type="ECO:0000313" key="2">
    <source>
        <dbReference type="Proteomes" id="UP000827872"/>
    </source>
</evidence>
<gene>
    <name evidence="1" type="ORF">K3G42_008207</name>
</gene>
<protein>
    <submittedName>
        <fullName evidence="1">Uncharacterized protein</fullName>
    </submittedName>
</protein>
<name>A0ACB8G1N7_9SAUR</name>
<organism evidence="1 2">
    <name type="scientific">Sphaerodactylus townsendi</name>
    <dbReference type="NCBI Taxonomy" id="933632"/>
    <lineage>
        <taxon>Eukaryota</taxon>
        <taxon>Metazoa</taxon>
        <taxon>Chordata</taxon>
        <taxon>Craniata</taxon>
        <taxon>Vertebrata</taxon>
        <taxon>Euteleostomi</taxon>
        <taxon>Lepidosauria</taxon>
        <taxon>Squamata</taxon>
        <taxon>Bifurcata</taxon>
        <taxon>Gekkota</taxon>
        <taxon>Sphaerodactylidae</taxon>
        <taxon>Sphaerodactylus</taxon>
    </lineage>
</organism>
<proteinExistence type="predicted"/>
<dbReference type="Proteomes" id="UP000827872">
    <property type="component" value="Linkage Group LG02"/>
</dbReference>
<evidence type="ECO:0000313" key="1">
    <source>
        <dbReference type="EMBL" id="KAH8012988.1"/>
    </source>
</evidence>
<reference evidence="1" key="1">
    <citation type="submission" date="2021-08" db="EMBL/GenBank/DDBJ databases">
        <title>The first chromosome-level gecko genome reveals the dynamic sex chromosomes of Neotropical dwarf geckos (Sphaerodactylidae: Sphaerodactylus).</title>
        <authorList>
            <person name="Pinto B.J."/>
            <person name="Keating S.E."/>
            <person name="Gamble T."/>
        </authorList>
    </citation>
    <scope>NUCLEOTIDE SEQUENCE</scope>
    <source>
        <strain evidence="1">TG3544</strain>
    </source>
</reference>